<dbReference type="Proteomes" id="UP000282028">
    <property type="component" value="Unassembled WGS sequence"/>
</dbReference>
<comment type="caution">
    <text evidence="3">The sequence shown here is derived from an EMBL/GenBank/DDBJ whole genome shotgun (WGS) entry which is preliminary data.</text>
</comment>
<gene>
    <name evidence="3" type="ORF">EDM52_04285</name>
</gene>
<keyword evidence="1" id="KW-0238">DNA-binding</keyword>
<dbReference type="PANTHER" id="PTHR30204:SF96">
    <property type="entry name" value="CHROMOSOME-ANCHORING PROTEIN RACA"/>
    <property type="match status" value="1"/>
</dbReference>
<dbReference type="AlphaFoldDB" id="A0A3M8CLI4"/>
<dbReference type="RefSeq" id="WP_122907793.1">
    <property type="nucleotide sequence ID" value="NZ_CBCSBE010000002.1"/>
</dbReference>
<dbReference type="EMBL" id="RHHR01000008">
    <property type="protein sequence ID" value="RNB76137.1"/>
    <property type="molecule type" value="Genomic_DNA"/>
</dbReference>
<dbReference type="GO" id="GO:0003677">
    <property type="term" value="F:DNA binding"/>
    <property type="evidence" value="ECO:0007669"/>
    <property type="project" value="UniProtKB-KW"/>
</dbReference>
<accession>A0A3M8CLI4</accession>
<dbReference type="SMART" id="SM00422">
    <property type="entry name" value="HTH_MERR"/>
    <property type="match status" value="1"/>
</dbReference>
<organism evidence="3 4">
    <name type="scientific">Brevibacillus invocatus</name>
    <dbReference type="NCBI Taxonomy" id="173959"/>
    <lineage>
        <taxon>Bacteria</taxon>
        <taxon>Bacillati</taxon>
        <taxon>Bacillota</taxon>
        <taxon>Bacilli</taxon>
        <taxon>Bacillales</taxon>
        <taxon>Paenibacillaceae</taxon>
        <taxon>Brevibacillus</taxon>
    </lineage>
</organism>
<proteinExistence type="predicted"/>
<dbReference type="PROSITE" id="PS50937">
    <property type="entry name" value="HTH_MERR_2"/>
    <property type="match status" value="1"/>
</dbReference>
<dbReference type="PANTHER" id="PTHR30204">
    <property type="entry name" value="REDOX-CYCLING DRUG-SENSING TRANSCRIPTIONAL ACTIVATOR SOXR"/>
    <property type="match status" value="1"/>
</dbReference>
<evidence type="ECO:0000313" key="3">
    <source>
        <dbReference type="EMBL" id="RNB76137.1"/>
    </source>
</evidence>
<dbReference type="InterPro" id="IPR009061">
    <property type="entry name" value="DNA-bd_dom_put_sf"/>
</dbReference>
<dbReference type="GO" id="GO:0003700">
    <property type="term" value="F:DNA-binding transcription factor activity"/>
    <property type="evidence" value="ECO:0007669"/>
    <property type="project" value="InterPro"/>
</dbReference>
<name>A0A3M8CLI4_9BACL</name>
<reference evidence="3 4" key="1">
    <citation type="submission" date="2018-10" db="EMBL/GenBank/DDBJ databases">
        <title>Phylogenomics of Brevibacillus.</title>
        <authorList>
            <person name="Dunlap C."/>
        </authorList>
    </citation>
    <scope>NUCLEOTIDE SEQUENCE [LARGE SCALE GENOMIC DNA]</scope>
    <source>
        <strain evidence="3 4">JCM 12215</strain>
    </source>
</reference>
<dbReference type="OrthoDB" id="1894615at2"/>
<evidence type="ECO:0000259" key="2">
    <source>
        <dbReference type="PROSITE" id="PS50937"/>
    </source>
</evidence>
<evidence type="ECO:0000256" key="1">
    <source>
        <dbReference type="ARBA" id="ARBA00023125"/>
    </source>
</evidence>
<keyword evidence="4" id="KW-1185">Reference proteome</keyword>
<dbReference type="Pfam" id="PF13411">
    <property type="entry name" value="MerR_1"/>
    <property type="match status" value="1"/>
</dbReference>
<dbReference type="SUPFAM" id="SSF46955">
    <property type="entry name" value="Putative DNA-binding domain"/>
    <property type="match status" value="1"/>
</dbReference>
<dbReference type="InterPro" id="IPR000551">
    <property type="entry name" value="MerR-type_HTH_dom"/>
</dbReference>
<dbReference type="CDD" id="cd01106">
    <property type="entry name" value="HTH_TipAL-Mta"/>
    <property type="match status" value="1"/>
</dbReference>
<dbReference type="Gene3D" id="1.10.1660.10">
    <property type="match status" value="1"/>
</dbReference>
<feature type="domain" description="HTH merR-type" evidence="2">
    <location>
        <begin position="5"/>
        <end position="74"/>
    </location>
</feature>
<sequence length="256" mass="30066">MTQNTYSTSEIAKKLSATKRTLRFYDQIGLLTPSFVSDGGHRVYTDEDVEKLYKIRLLKSLGLSLKQVKLIFEEAALGWEDLLQQQLTEIEKQLKKYKLMQEIVLVVQRSIKLEGKMDWENLFRYLYLLYEEKPDSKVHVQHHLFTPDELEFLRTQLPLMQSDDPRTNVFIEVFSEIKKDGERDPLSEKAQSWARRIAEASDQIFAGREELQKKAWRIQKEAPELAFQYPIDPEIIAFVQSAVVHYRQARLSNPSR</sequence>
<dbReference type="InterPro" id="IPR047057">
    <property type="entry name" value="MerR_fam"/>
</dbReference>
<evidence type="ECO:0000313" key="4">
    <source>
        <dbReference type="Proteomes" id="UP000282028"/>
    </source>
</evidence>
<protein>
    <submittedName>
        <fullName evidence="3">MerR family transcriptional regulator</fullName>
    </submittedName>
</protein>